<reference evidence="14 15" key="1">
    <citation type="journal article" date="2015" name="BMC Genomics">
        <title>Gene expression during zombie ant biting behavior reflects the complexity underlying fungal parasitic behavioral manipulation.</title>
        <authorList>
            <person name="de Bekker C."/>
            <person name="Ohm R.A."/>
            <person name="Loreto R.G."/>
            <person name="Sebastian A."/>
            <person name="Albert I."/>
            <person name="Merrow M."/>
            <person name="Brachmann A."/>
            <person name="Hughes D.P."/>
        </authorList>
    </citation>
    <scope>NUCLEOTIDE SEQUENCE [LARGE SCALE GENOMIC DNA]</scope>
    <source>
        <strain evidence="14 15">SC16a</strain>
    </source>
</reference>
<evidence type="ECO:0000256" key="4">
    <source>
        <dbReference type="ARBA" id="ARBA00022645"/>
    </source>
</evidence>
<feature type="chain" id="PRO_5011827468" description="Carboxypeptidase" evidence="13">
    <location>
        <begin position="21"/>
        <end position="472"/>
    </location>
</feature>
<keyword evidence="3" id="KW-0926">Vacuole</keyword>
<comment type="similarity">
    <text evidence="2 13">Belongs to the peptidase S10 family.</text>
</comment>
<protein>
    <recommendedName>
        <fullName evidence="13">Carboxypeptidase</fullName>
        <ecNumber evidence="13">3.4.16.-</ecNumber>
    </recommendedName>
</protein>
<dbReference type="PROSITE" id="PS00131">
    <property type="entry name" value="CARBOXYPEPT_SER_SER"/>
    <property type="match status" value="1"/>
</dbReference>
<comment type="caution">
    <text evidence="14">The sequence shown here is derived from an EMBL/GenBank/DDBJ whole genome shotgun (WGS) entry which is preliminary data.</text>
</comment>
<evidence type="ECO:0000256" key="13">
    <source>
        <dbReference type="RuleBase" id="RU361156"/>
    </source>
</evidence>
<dbReference type="GO" id="GO:0006508">
    <property type="term" value="P:proteolysis"/>
    <property type="evidence" value="ECO:0007669"/>
    <property type="project" value="UniProtKB-KW"/>
</dbReference>
<keyword evidence="15" id="KW-1185">Reference proteome</keyword>
<evidence type="ECO:0000256" key="7">
    <source>
        <dbReference type="ARBA" id="ARBA00022801"/>
    </source>
</evidence>
<sequence length="472" mass="52381">MRLSALAVAVAFAGTVPGRARLVVPRPESFWDQVVHGADVAQLSRRRQVDDNQLSSYTLRSKKSDPARLNVDSVKQYSGYLDDEANNKHLFYWFFESRNKPDSDPVVLWLNGGPGCSSMIGLFTELGPSTLPTPDLKPKRNDYSWNANASIIFLDQPVNTGYSYSNDEVNTTAAASRDVYALLSLFFHQFPQYAGRDFHIAGESYAGHYIPIIAKDILSKPGSGINLKSILIGNGLTDPLTQYRYYRPMACGEGGYPSVLDKATCEAMDKSVPECEALIQACYDGGDEEKCSRATRRCNDSILGAYEASNRSAYDVRKGPQDGPPDYSAQFLNTADVMEALGSEVDSFRPCNMRTNGDFVSSGDWMLPIHRSVPDILQRIPVLIYAGDADFICNWLGNAAWVKALEWPGRDQFNKAPNKSLLVDGSAYGEVHGAQNLTFMRIFAAGHMVPSDQPKGSLDFFNRWLHGEWWSR</sequence>
<dbReference type="PRINTS" id="PR00724">
    <property type="entry name" value="CRBOXYPTASEC"/>
</dbReference>
<dbReference type="PANTHER" id="PTHR11802:SF113">
    <property type="entry name" value="SERINE CARBOXYPEPTIDASE CTSA-4.1"/>
    <property type="match status" value="1"/>
</dbReference>
<dbReference type="Gene3D" id="1.10.287.410">
    <property type="match status" value="1"/>
</dbReference>
<name>A0A2A9PFH1_OPHUN</name>
<evidence type="ECO:0000256" key="9">
    <source>
        <dbReference type="ARBA" id="ARBA00023157"/>
    </source>
</evidence>
<dbReference type="EC" id="3.4.16.-" evidence="13"/>
<dbReference type="EMBL" id="LAZP02000184">
    <property type="protein sequence ID" value="PFH59630.1"/>
    <property type="molecule type" value="Genomic_DNA"/>
</dbReference>
<evidence type="ECO:0000256" key="6">
    <source>
        <dbReference type="ARBA" id="ARBA00022729"/>
    </source>
</evidence>
<reference evidence="14 15" key="2">
    <citation type="journal article" date="2017" name="Sci. Rep.">
        <title>Ant-infecting Ophiocordyceps genomes reveal a high diversity of potential behavioral manipulation genes and a possible major role for enterotoxins.</title>
        <authorList>
            <person name="de Bekker C."/>
            <person name="Ohm R.A."/>
            <person name="Evans H.C."/>
            <person name="Brachmann A."/>
            <person name="Hughes D.P."/>
        </authorList>
    </citation>
    <scope>NUCLEOTIDE SEQUENCE [LARGE SCALE GENOMIC DNA]</scope>
    <source>
        <strain evidence="14 15">SC16a</strain>
    </source>
</reference>
<dbReference type="PANTHER" id="PTHR11802">
    <property type="entry name" value="SERINE PROTEASE FAMILY S10 SERINE CARBOXYPEPTIDASE"/>
    <property type="match status" value="1"/>
</dbReference>
<evidence type="ECO:0000256" key="10">
    <source>
        <dbReference type="ARBA" id="ARBA00023180"/>
    </source>
</evidence>
<dbReference type="Gene3D" id="3.40.50.1820">
    <property type="entry name" value="alpha/beta hydrolase"/>
    <property type="match status" value="1"/>
</dbReference>
<accession>A0A2A9PFH1</accession>
<keyword evidence="10" id="KW-0325">Glycoprotein</keyword>
<feature type="signal peptide" evidence="13">
    <location>
        <begin position="1"/>
        <end position="20"/>
    </location>
</feature>
<keyword evidence="7 13" id="KW-0378">Hydrolase</keyword>
<evidence type="ECO:0000256" key="11">
    <source>
        <dbReference type="ARBA" id="ARBA00025622"/>
    </source>
</evidence>
<dbReference type="InterPro" id="IPR029058">
    <property type="entry name" value="AB_hydrolase_fold"/>
</dbReference>
<dbReference type="STRING" id="268505.A0A2A9PFH1"/>
<evidence type="ECO:0000256" key="5">
    <source>
        <dbReference type="ARBA" id="ARBA00022670"/>
    </source>
</evidence>
<evidence type="ECO:0000256" key="8">
    <source>
        <dbReference type="ARBA" id="ARBA00023145"/>
    </source>
</evidence>
<dbReference type="FunFam" id="1.10.287.410:FF:000001">
    <property type="entry name" value="Carboxypeptidase Y"/>
    <property type="match status" value="1"/>
</dbReference>
<proteinExistence type="inferred from homology"/>
<keyword evidence="9" id="KW-1015">Disulfide bond</keyword>
<evidence type="ECO:0000256" key="3">
    <source>
        <dbReference type="ARBA" id="ARBA00022554"/>
    </source>
</evidence>
<dbReference type="InterPro" id="IPR001563">
    <property type="entry name" value="Peptidase_S10"/>
</dbReference>
<dbReference type="GO" id="GO:0004185">
    <property type="term" value="F:serine-type carboxypeptidase activity"/>
    <property type="evidence" value="ECO:0007669"/>
    <property type="project" value="UniProtKB-UniRule"/>
</dbReference>
<dbReference type="OrthoDB" id="443318at2759"/>
<evidence type="ECO:0000256" key="12">
    <source>
        <dbReference type="ARBA" id="ARBA00052076"/>
    </source>
</evidence>
<evidence type="ECO:0000313" key="15">
    <source>
        <dbReference type="Proteomes" id="UP000037136"/>
    </source>
</evidence>
<dbReference type="InterPro" id="IPR018202">
    <property type="entry name" value="Ser_caboxypep_ser_AS"/>
</dbReference>
<dbReference type="Proteomes" id="UP000037136">
    <property type="component" value="Unassembled WGS sequence"/>
</dbReference>
<dbReference type="AlphaFoldDB" id="A0A2A9PFH1"/>
<comment type="function">
    <text evidence="11">Vacuolar carboxypeptidase involved in degradation of small peptides. Digests preferentially peptides containing an aliphatic or hydrophobic residue in P1' position, as well as methionine, leucine or phenylalanine in P1 position of ester substrate.</text>
</comment>
<keyword evidence="6 13" id="KW-0732">Signal</keyword>
<dbReference type="SUPFAM" id="SSF53474">
    <property type="entry name" value="alpha/beta-Hydrolases"/>
    <property type="match status" value="1"/>
</dbReference>
<organism evidence="14 15">
    <name type="scientific">Ophiocordyceps unilateralis</name>
    <name type="common">Zombie-ant fungus</name>
    <name type="synonym">Torrubia unilateralis</name>
    <dbReference type="NCBI Taxonomy" id="268505"/>
    <lineage>
        <taxon>Eukaryota</taxon>
        <taxon>Fungi</taxon>
        <taxon>Dikarya</taxon>
        <taxon>Ascomycota</taxon>
        <taxon>Pezizomycotina</taxon>
        <taxon>Sordariomycetes</taxon>
        <taxon>Hypocreomycetidae</taxon>
        <taxon>Hypocreales</taxon>
        <taxon>Ophiocordycipitaceae</taxon>
        <taxon>Ophiocordyceps</taxon>
    </lineage>
</organism>
<comment type="catalytic activity">
    <reaction evidence="12">
        <text>Release of a C-terminal amino acid with broad specificity.</text>
        <dbReference type="EC" id="3.4.16.5"/>
    </reaction>
</comment>
<keyword evidence="5 13" id="KW-0645">Protease</keyword>
<gene>
    <name evidence="14" type="ORF">XA68_12066</name>
</gene>
<dbReference type="GO" id="GO:0000328">
    <property type="term" value="C:fungal-type vacuole lumen"/>
    <property type="evidence" value="ECO:0007669"/>
    <property type="project" value="UniProtKB-ARBA"/>
</dbReference>
<keyword evidence="8" id="KW-0865">Zymogen</keyword>
<keyword evidence="4 13" id="KW-0121">Carboxypeptidase</keyword>
<evidence type="ECO:0000313" key="14">
    <source>
        <dbReference type="EMBL" id="PFH59630.1"/>
    </source>
</evidence>
<comment type="subcellular location">
    <subcellularLocation>
        <location evidence="1">Vacuole</location>
    </subcellularLocation>
</comment>
<evidence type="ECO:0000256" key="2">
    <source>
        <dbReference type="ARBA" id="ARBA00009431"/>
    </source>
</evidence>
<evidence type="ECO:0000256" key="1">
    <source>
        <dbReference type="ARBA" id="ARBA00004116"/>
    </source>
</evidence>
<dbReference type="Pfam" id="PF00450">
    <property type="entry name" value="Peptidase_S10"/>
    <property type="match status" value="1"/>
</dbReference>